<evidence type="ECO:0000256" key="2">
    <source>
        <dbReference type="ARBA" id="ARBA00022448"/>
    </source>
</evidence>
<dbReference type="CDD" id="cd10147">
    <property type="entry name" value="Wzt_C-like"/>
    <property type="match status" value="1"/>
</dbReference>
<evidence type="ECO:0000256" key="1">
    <source>
        <dbReference type="ARBA" id="ARBA00005417"/>
    </source>
</evidence>
<feature type="domain" description="ABC transporter" evidence="5">
    <location>
        <begin position="7"/>
        <end position="252"/>
    </location>
</feature>
<gene>
    <name evidence="6" type="ORF">B9059_005850</name>
</gene>
<keyword evidence="2" id="KW-0813">Transport</keyword>
<dbReference type="AlphaFoldDB" id="A0AAX1WKH5"/>
<dbReference type="PANTHER" id="PTHR46743:SF2">
    <property type="entry name" value="TEICHOIC ACIDS EXPORT ATP-BINDING PROTEIN TAGH"/>
    <property type="match status" value="1"/>
</dbReference>
<comment type="similarity">
    <text evidence="1">Belongs to the ABC transporter superfamily.</text>
</comment>
<dbReference type="PROSITE" id="PS00211">
    <property type="entry name" value="ABC_TRANSPORTER_1"/>
    <property type="match status" value="1"/>
</dbReference>
<dbReference type="CDD" id="cd03220">
    <property type="entry name" value="ABC_KpsT_Wzt"/>
    <property type="match status" value="1"/>
</dbReference>
<dbReference type="GO" id="GO:0016020">
    <property type="term" value="C:membrane"/>
    <property type="evidence" value="ECO:0007669"/>
    <property type="project" value="InterPro"/>
</dbReference>
<dbReference type="Pfam" id="PF14524">
    <property type="entry name" value="Wzt_C"/>
    <property type="match status" value="1"/>
</dbReference>
<dbReference type="InterPro" id="IPR003593">
    <property type="entry name" value="AAA+_ATPase"/>
</dbReference>
<dbReference type="GO" id="GO:0016887">
    <property type="term" value="F:ATP hydrolysis activity"/>
    <property type="evidence" value="ECO:0007669"/>
    <property type="project" value="InterPro"/>
</dbReference>
<evidence type="ECO:0000313" key="6">
    <source>
        <dbReference type="EMBL" id="RNT45556.1"/>
    </source>
</evidence>
<dbReference type="Gene3D" id="2.70.50.60">
    <property type="entry name" value="abc- transporter (atp binding component) like domain"/>
    <property type="match status" value="1"/>
</dbReference>
<dbReference type="GO" id="GO:0005524">
    <property type="term" value="F:ATP binding"/>
    <property type="evidence" value="ECO:0007669"/>
    <property type="project" value="UniProtKB-KW"/>
</dbReference>
<dbReference type="InterPro" id="IPR027417">
    <property type="entry name" value="P-loop_NTPase"/>
</dbReference>
<name>A0AAX1WKH5_9ENTR</name>
<dbReference type="RefSeq" id="WP_008499441.1">
    <property type="nucleotide sequence ID" value="NZ_CP033800.1"/>
</dbReference>
<evidence type="ECO:0000259" key="5">
    <source>
        <dbReference type="PROSITE" id="PS50893"/>
    </source>
</evidence>
<dbReference type="InterPro" id="IPR003439">
    <property type="entry name" value="ABC_transporter-like_ATP-bd"/>
</dbReference>
<keyword evidence="3" id="KW-0547">Nucleotide-binding</keyword>
<dbReference type="SMART" id="SM00382">
    <property type="entry name" value="AAA"/>
    <property type="match status" value="1"/>
</dbReference>
<dbReference type="SUPFAM" id="SSF52540">
    <property type="entry name" value="P-loop containing nucleoside triphosphate hydrolases"/>
    <property type="match status" value="1"/>
</dbReference>
<protein>
    <submittedName>
        <fullName evidence="6">ABC transporter ATP-binding protein</fullName>
    </submittedName>
</protein>
<dbReference type="PROSITE" id="PS50893">
    <property type="entry name" value="ABC_TRANSPORTER_2"/>
    <property type="match status" value="1"/>
</dbReference>
<dbReference type="InterPro" id="IPR029439">
    <property type="entry name" value="Wzt_C"/>
</dbReference>
<reference evidence="6 7" key="1">
    <citation type="submission" date="2018-10" db="EMBL/GenBank/DDBJ databases">
        <authorList>
            <person name="Vanduin D."/>
            <person name="Fouts D."/>
            <person name="Wright M."/>
            <person name="Sutton G."/>
            <person name="Nguyen K."/>
            <person name="Kreiswirth B."/>
            <person name="Chen L."/>
            <person name="Rojas L."/>
            <person name="Hujer A."/>
            <person name="Hujer K."/>
            <person name="Bonomo R."/>
            <person name="Adams M."/>
        </authorList>
    </citation>
    <scope>NUCLEOTIDE SEQUENCE [LARGE SCALE GENOMIC DNA]</scope>
    <source>
        <strain evidence="6 7">CRK0054</strain>
    </source>
</reference>
<dbReference type="InterPro" id="IPR050683">
    <property type="entry name" value="Bact_Polysacc_Export_ATP-bd"/>
</dbReference>
<dbReference type="InterPro" id="IPR015860">
    <property type="entry name" value="ABC_transpr_TagH-like"/>
</dbReference>
<dbReference type="EMBL" id="NEYZ02000031">
    <property type="protein sequence ID" value="RNT45556.1"/>
    <property type="molecule type" value="Genomic_DNA"/>
</dbReference>
<dbReference type="Proteomes" id="UP000286098">
    <property type="component" value="Unassembled WGS sequence"/>
</dbReference>
<dbReference type="InterPro" id="IPR017871">
    <property type="entry name" value="ABC_transporter-like_CS"/>
</dbReference>
<comment type="caution">
    <text evidence="6">The sequence shown here is derived from an EMBL/GenBank/DDBJ whole genome shotgun (WGS) entry which is preliminary data.</text>
</comment>
<accession>A0AAX1WKH5</accession>
<evidence type="ECO:0000256" key="4">
    <source>
        <dbReference type="ARBA" id="ARBA00022840"/>
    </source>
</evidence>
<dbReference type="Pfam" id="PF00005">
    <property type="entry name" value="ABC_tran"/>
    <property type="match status" value="1"/>
</dbReference>
<dbReference type="GO" id="GO:0140359">
    <property type="term" value="F:ABC-type transporter activity"/>
    <property type="evidence" value="ECO:0007669"/>
    <property type="project" value="InterPro"/>
</dbReference>
<sequence>MLYRTTLKIDNVCKSYNIYKNQFQKLAKFSRDVFGLKDSSTVKKFHALKGISFEAQRGESIGILGRNGAGKSTLLQIICGTLTPTSGKIEVHGRLSALLELGAGFNPEFTGRENVYINAAILGLTKKELEERFDSILDFADIGDFIEQPVKNYSSGMFMRLAFAIASSVDPDILIIDEALAVGDVRFQSKCFRRINELKSKGTTVLLVTHSTEQVTRHCDRAVLIEQGEMLAIGESSIIANKYLELLFGKNEEPTKLKALGTSFERRELSDAIYYNNHEHRWGNRQAQIINFDIQQGEKRNPIIFDNHADLVFCFEVEFFESFLNVIIGFTLKSVDGITIFGTNTRASVDDASLKSVSAGQIIQCAFRLKPELCTGDYVISLGVVTEINDEIVPIERRYDAINIRVESKTKSYGVVDLLRGVEASELNV</sequence>
<evidence type="ECO:0000256" key="3">
    <source>
        <dbReference type="ARBA" id="ARBA00022741"/>
    </source>
</evidence>
<dbReference type="Gene3D" id="3.40.50.300">
    <property type="entry name" value="P-loop containing nucleotide triphosphate hydrolases"/>
    <property type="match status" value="1"/>
</dbReference>
<keyword evidence="4 6" id="KW-0067">ATP-binding</keyword>
<evidence type="ECO:0000313" key="7">
    <source>
        <dbReference type="Proteomes" id="UP000286098"/>
    </source>
</evidence>
<proteinExistence type="inferred from homology"/>
<dbReference type="PANTHER" id="PTHR46743">
    <property type="entry name" value="TEICHOIC ACIDS EXPORT ATP-BINDING PROTEIN TAGH"/>
    <property type="match status" value="1"/>
</dbReference>
<organism evidence="6 7">
    <name type="scientific">Enterobacter roggenkampii</name>
    <dbReference type="NCBI Taxonomy" id="1812935"/>
    <lineage>
        <taxon>Bacteria</taxon>
        <taxon>Pseudomonadati</taxon>
        <taxon>Pseudomonadota</taxon>
        <taxon>Gammaproteobacteria</taxon>
        <taxon>Enterobacterales</taxon>
        <taxon>Enterobacteriaceae</taxon>
        <taxon>Enterobacter</taxon>
        <taxon>Enterobacter cloacae complex</taxon>
    </lineage>
</organism>